<keyword evidence="1" id="KW-1133">Transmembrane helix</keyword>
<evidence type="ECO:0000313" key="3">
    <source>
        <dbReference type="Proteomes" id="UP000033651"/>
    </source>
</evidence>
<dbReference type="AlphaFoldDB" id="A0A0F3L0G9"/>
<reference evidence="2 3" key="1">
    <citation type="submission" date="2015-03" db="EMBL/GenBank/DDBJ databases">
        <title>Draft genome sequence of Luteibacter yeojuensis strain SU11.</title>
        <authorList>
            <person name="Sulaiman J."/>
            <person name="Priya K."/>
            <person name="Chan K.-G."/>
        </authorList>
    </citation>
    <scope>NUCLEOTIDE SEQUENCE [LARGE SCALE GENOMIC DNA]</scope>
    <source>
        <strain evidence="2 3">SU11</strain>
    </source>
</reference>
<evidence type="ECO:0000256" key="1">
    <source>
        <dbReference type="SAM" id="Phobius"/>
    </source>
</evidence>
<comment type="caution">
    <text evidence="2">The sequence shown here is derived from an EMBL/GenBank/DDBJ whole genome shotgun (WGS) entry which is preliminary data.</text>
</comment>
<dbReference type="PATRIC" id="fig|345309.4.peg.2250"/>
<proteinExistence type="predicted"/>
<feature type="transmembrane region" description="Helical" evidence="1">
    <location>
        <begin position="72"/>
        <end position="94"/>
    </location>
</feature>
<organism evidence="2 3">
    <name type="scientific">Luteibacter yeojuensis</name>
    <dbReference type="NCBI Taxonomy" id="345309"/>
    <lineage>
        <taxon>Bacteria</taxon>
        <taxon>Pseudomonadati</taxon>
        <taxon>Pseudomonadota</taxon>
        <taxon>Gammaproteobacteria</taxon>
        <taxon>Lysobacterales</taxon>
        <taxon>Rhodanobacteraceae</taxon>
        <taxon>Luteibacter</taxon>
    </lineage>
</organism>
<evidence type="ECO:0000313" key="2">
    <source>
        <dbReference type="EMBL" id="KJV36973.1"/>
    </source>
</evidence>
<keyword evidence="1" id="KW-0472">Membrane</keyword>
<accession>A0A0F3L0G9</accession>
<dbReference type="Proteomes" id="UP000033651">
    <property type="component" value="Unassembled WGS sequence"/>
</dbReference>
<dbReference type="EMBL" id="JZRB01000003">
    <property type="protein sequence ID" value="KJV36973.1"/>
    <property type="molecule type" value="Genomic_DNA"/>
</dbReference>
<sequence>MAPKPLVTTGVLSMFAGELIFIHPNLESHAVPFWLAMVLWLAFGVGAAWLGDQAYNRWQVSSNTALSRLMKLITVEAAIVVAAVVFFWVVFLLAGVV</sequence>
<gene>
    <name evidence="2" type="ORF">VI08_01910</name>
</gene>
<feature type="transmembrane region" description="Helical" evidence="1">
    <location>
        <begin position="31"/>
        <end position="51"/>
    </location>
</feature>
<keyword evidence="3" id="KW-1185">Reference proteome</keyword>
<protein>
    <submittedName>
        <fullName evidence="2">Uncharacterized protein</fullName>
    </submittedName>
</protein>
<keyword evidence="1" id="KW-0812">Transmembrane</keyword>
<name>A0A0F3L0G9_9GAMM</name>